<name>A0A7K1SX53_9SPHI</name>
<reference evidence="1 2" key="1">
    <citation type="submission" date="2019-12" db="EMBL/GenBank/DDBJ databases">
        <title>Mucilaginibacter sp. HMF7410 genome sequencing and assembly.</title>
        <authorList>
            <person name="Kang H."/>
            <person name="Cha I."/>
            <person name="Kim H."/>
            <person name="Joh K."/>
        </authorList>
    </citation>
    <scope>NUCLEOTIDE SEQUENCE [LARGE SCALE GENOMIC DNA]</scope>
    <source>
        <strain evidence="1 2">HMF7410</strain>
    </source>
</reference>
<comment type="caution">
    <text evidence="1">The sequence shown here is derived from an EMBL/GenBank/DDBJ whole genome shotgun (WGS) entry which is preliminary data.</text>
</comment>
<evidence type="ECO:0000313" key="1">
    <source>
        <dbReference type="EMBL" id="MVN21915.1"/>
    </source>
</evidence>
<keyword evidence="2" id="KW-1185">Reference proteome</keyword>
<gene>
    <name evidence="1" type="ORF">GO621_10240</name>
</gene>
<dbReference type="AlphaFoldDB" id="A0A7K1SX53"/>
<dbReference type="EMBL" id="WPIK01000008">
    <property type="protein sequence ID" value="MVN21915.1"/>
    <property type="molecule type" value="Genomic_DNA"/>
</dbReference>
<organism evidence="1 2">
    <name type="scientific">Mucilaginibacter arboris</name>
    <dbReference type="NCBI Taxonomy" id="2682090"/>
    <lineage>
        <taxon>Bacteria</taxon>
        <taxon>Pseudomonadati</taxon>
        <taxon>Bacteroidota</taxon>
        <taxon>Sphingobacteriia</taxon>
        <taxon>Sphingobacteriales</taxon>
        <taxon>Sphingobacteriaceae</taxon>
        <taxon>Mucilaginibacter</taxon>
    </lineage>
</organism>
<dbReference type="Proteomes" id="UP000462014">
    <property type="component" value="Unassembled WGS sequence"/>
</dbReference>
<sequence length="174" mass="20733">MSLVYPSSEIKKELQHLSSQEIATLCLRLVRFKKENKELLSYLLFKADDPDAFVKEYKAEMDLQFGKLKGKSYLIVKELRKISLEMNNHIRYTGSDIVKTELLLHFCSSYINYVDYHSHYKPLRNVFYRSVEKAKAALQKLHDDLQHDYGILYEEMLMQAESEIYWFEKKSFKL</sequence>
<protein>
    <submittedName>
        <fullName evidence="1">Uncharacterized protein</fullName>
    </submittedName>
</protein>
<proteinExistence type="predicted"/>
<accession>A0A7K1SX53</accession>
<dbReference type="RefSeq" id="WP_157566677.1">
    <property type="nucleotide sequence ID" value="NZ_WPIK01000008.1"/>
</dbReference>
<evidence type="ECO:0000313" key="2">
    <source>
        <dbReference type="Proteomes" id="UP000462014"/>
    </source>
</evidence>